<dbReference type="EMBL" id="FNBI01000004">
    <property type="protein sequence ID" value="SDF60239.1"/>
    <property type="molecule type" value="Genomic_DNA"/>
</dbReference>
<dbReference type="RefSeq" id="WP_149682633.1">
    <property type="nucleotide sequence ID" value="NZ_FNBI01000004.1"/>
</dbReference>
<evidence type="ECO:0000313" key="5">
    <source>
        <dbReference type="Proteomes" id="UP000436801"/>
    </source>
</evidence>
<dbReference type="InterPro" id="IPR005135">
    <property type="entry name" value="Endo/exonuclease/phosphatase"/>
</dbReference>
<keyword evidence="3" id="KW-0255">Endonuclease</keyword>
<evidence type="ECO:0000313" key="2">
    <source>
        <dbReference type="EMBL" id="MWC42053.1"/>
    </source>
</evidence>
<keyword evidence="3" id="KW-0540">Nuclease</keyword>
<dbReference type="GO" id="GO:0004767">
    <property type="term" value="F:sphingomyelin phosphodiesterase activity"/>
    <property type="evidence" value="ECO:0007669"/>
    <property type="project" value="InterPro"/>
</dbReference>
<reference evidence="2 5" key="2">
    <citation type="submission" date="2019-12" db="EMBL/GenBank/DDBJ databases">
        <authorList>
            <person name="Zheng J."/>
        </authorList>
    </citation>
    <scope>NUCLEOTIDE SEQUENCE [LARGE SCALE GENOMIC DNA]</scope>
    <source>
        <strain evidence="2 5">DSM 27347</strain>
    </source>
</reference>
<sequence length="341" mass="36495">MWAPLPWLAGGIATALSGCTTLPPVTRAPVDLETHAGAAAVAEGSATLDVLTFNIEGLGWPARRNRAPFLRRIGARLAELNAKGEAPDVVLVQEMFSPAAVSAMTKAGYPYQAWGPSRTQKRRRPAPDAMAGPFRWKKGETGLHLVGSGLAILSRYPIVADASEPFGKHRCAGFDCLSNKGMQQVRIRIPGVPQPVDIFNTHLNSQGASRVPAARSGAAHAIQVDDLAGFVAAAAEPKVPTILGGDFNMRGAPERLARFDAALDRLTMVHRFCAAPASPCAVRVSWDGDAPWMDTEDLQLFADGARVRVTPIRVEAMFDGAASGPQLSDHDGFRVTYRLDW</sequence>
<keyword evidence="3" id="KW-0378">Hydrolase</keyword>
<keyword evidence="3" id="KW-0269">Exonuclease</keyword>
<dbReference type="AlphaFoldDB" id="A0A1G7MGH1"/>
<dbReference type="SUPFAM" id="SSF56219">
    <property type="entry name" value="DNase I-like"/>
    <property type="match status" value="1"/>
</dbReference>
<dbReference type="InterPro" id="IPR038772">
    <property type="entry name" value="Sph/SMPD2-like"/>
</dbReference>
<dbReference type="PANTHER" id="PTHR16320:SF23">
    <property type="entry name" value="SPHINGOMYELINASE C 1"/>
    <property type="match status" value="1"/>
</dbReference>
<evidence type="ECO:0000313" key="4">
    <source>
        <dbReference type="Proteomes" id="UP000323502"/>
    </source>
</evidence>
<dbReference type="OrthoDB" id="7181414at2"/>
<dbReference type="Proteomes" id="UP000323502">
    <property type="component" value="Unassembled WGS sequence"/>
</dbReference>
<feature type="domain" description="Endonuclease/exonuclease/phosphatase" evidence="1">
    <location>
        <begin position="51"/>
        <end position="278"/>
    </location>
</feature>
<reference evidence="3 4" key="1">
    <citation type="submission" date="2016-10" db="EMBL/GenBank/DDBJ databases">
        <authorList>
            <person name="Varghese N."/>
            <person name="Submissions S."/>
        </authorList>
    </citation>
    <scope>NUCLEOTIDE SEQUENCE [LARGE SCALE GENOMIC DNA]</scope>
    <source>
        <strain evidence="3 4">S7-754</strain>
    </source>
</reference>
<dbReference type="GO" id="GO:0004519">
    <property type="term" value="F:endonuclease activity"/>
    <property type="evidence" value="ECO:0007669"/>
    <property type="project" value="UniProtKB-KW"/>
</dbReference>
<dbReference type="EMBL" id="WSUT01000001">
    <property type="protein sequence ID" value="MWC42053.1"/>
    <property type="molecule type" value="Genomic_DNA"/>
</dbReference>
<dbReference type="PANTHER" id="PTHR16320">
    <property type="entry name" value="SPHINGOMYELINASE FAMILY MEMBER"/>
    <property type="match status" value="1"/>
</dbReference>
<dbReference type="InterPro" id="IPR036691">
    <property type="entry name" value="Endo/exonu/phosph_ase_sf"/>
</dbReference>
<evidence type="ECO:0000259" key="1">
    <source>
        <dbReference type="Pfam" id="PF03372"/>
    </source>
</evidence>
<keyword evidence="4" id="KW-1185">Reference proteome</keyword>
<proteinExistence type="predicted"/>
<dbReference type="GO" id="GO:0004527">
    <property type="term" value="F:exonuclease activity"/>
    <property type="evidence" value="ECO:0007669"/>
    <property type="project" value="UniProtKB-KW"/>
</dbReference>
<dbReference type="Gene3D" id="3.60.10.10">
    <property type="entry name" value="Endonuclease/exonuclease/phosphatase"/>
    <property type="match status" value="1"/>
</dbReference>
<gene>
    <name evidence="2" type="ORF">GQR91_00035</name>
    <name evidence="3" type="ORF">SAMN05216557_104163</name>
</gene>
<name>A0A1G7MGH1_9SPHN</name>
<evidence type="ECO:0000313" key="3">
    <source>
        <dbReference type="EMBL" id="SDF60239.1"/>
    </source>
</evidence>
<dbReference type="Pfam" id="PF03372">
    <property type="entry name" value="Exo_endo_phos"/>
    <property type="match status" value="1"/>
</dbReference>
<accession>A0A1G7MGH1</accession>
<organism evidence="3 4">
    <name type="scientific">Sphingomonas carotinifaciens</name>
    <dbReference type="NCBI Taxonomy" id="1166323"/>
    <lineage>
        <taxon>Bacteria</taxon>
        <taxon>Pseudomonadati</taxon>
        <taxon>Pseudomonadota</taxon>
        <taxon>Alphaproteobacteria</taxon>
        <taxon>Sphingomonadales</taxon>
        <taxon>Sphingomonadaceae</taxon>
        <taxon>Sphingomonas</taxon>
    </lineage>
</organism>
<dbReference type="Proteomes" id="UP000436801">
    <property type="component" value="Unassembled WGS sequence"/>
</dbReference>
<protein>
    <submittedName>
        <fullName evidence="2 3">Metal-dependent hydrolase</fullName>
    </submittedName>
</protein>